<feature type="region of interest" description="Disordered" evidence="12">
    <location>
        <begin position="331"/>
        <end position="355"/>
    </location>
</feature>
<dbReference type="EC" id="2.7.11.1" evidence="2"/>
<dbReference type="OMA" id="TIGVAMC"/>
<keyword evidence="9" id="KW-0067">ATP-binding</keyword>
<dbReference type="Gene3D" id="1.10.510.10">
    <property type="entry name" value="Transferase(Phosphotransferase) domain 1"/>
    <property type="match status" value="1"/>
</dbReference>
<comment type="subcellular location">
    <subcellularLocation>
        <location evidence="1">Cytoplasm</location>
    </subcellularLocation>
</comment>
<dbReference type="InterPro" id="IPR000719">
    <property type="entry name" value="Prot_kinase_dom"/>
</dbReference>
<evidence type="ECO:0000256" key="8">
    <source>
        <dbReference type="ARBA" id="ARBA00022777"/>
    </source>
</evidence>
<evidence type="ECO:0000256" key="4">
    <source>
        <dbReference type="ARBA" id="ARBA00022527"/>
    </source>
</evidence>
<dbReference type="Proteomes" id="UP000449547">
    <property type="component" value="Unassembled WGS sequence"/>
</dbReference>
<dbReference type="InterPro" id="IPR008271">
    <property type="entry name" value="Ser/Thr_kinase_AS"/>
</dbReference>
<dbReference type="PROSITE" id="PS00108">
    <property type="entry name" value="PROTEIN_KINASE_ST"/>
    <property type="match status" value="1"/>
</dbReference>
<name>A0A642V236_DIURU</name>
<sequence>MPSKYPPKTRLTVGSHQVEIIKYISEGGFATVYTCHISPPFMGSSVACLKRVVVPSKWQLTLLRQEVDAMRRLRDNPYIVSYIDSHAARYNPSASAPTTPAQPQQYEVFLLMEYCENNGLIDFMNTRLVNKLTEPEILRIMYDTVTGVAMCHHLEPPLIHRDIKIENVLIDKHRTFKLADFGSAVPYLPPPQSSQELRLLRDDIMHHTTPQYRAPEMVDVTKGFPIDDKSDVWALGVLLYKLCFYTTPFESYGGLKQMESAILNVDRSLRFPKHPFSSRLITVIKCCLRADPRRRPTATQVLGEICAMRGVPVPNVVPTSVRKLHAQTHQMAPSSVPALATSPVRKASPSDPFASIDKSRLLRPKSVGAAEALEKPRSSTSAHSLQEYISQIQSTDNALRQSIDDQQSTLDFLRDNDRHNTGGSVKSAFRSLRRISTGGSMSSQHSGRRSSISSIKQILTGNSGSPEDDSPPPPPSIQGQLQSQPQGSVSSRMQKLLRSSMEVPRSAQGYGRYTDTPDDDIASINSAKTASKPTASKPAPKPAPKRRQPPPVPKSLRAPEGLQGVTIPSPPPLMGKDHLNKSATVPALKKTPPKKPKKPTHLKRAQTDDMLDIDAMEKSFAQRYPSYV</sequence>
<dbReference type="GO" id="GO:0000147">
    <property type="term" value="P:actin cortical patch assembly"/>
    <property type="evidence" value="ECO:0007669"/>
    <property type="project" value="TreeGrafter"/>
</dbReference>
<protein>
    <recommendedName>
        <fullName evidence="2">non-specific serine/threonine protein kinase</fullName>
        <ecNumber evidence="2">2.7.11.1</ecNumber>
    </recommendedName>
</protein>
<reference evidence="14 15" key="1">
    <citation type="submission" date="2019-07" db="EMBL/GenBank/DDBJ databases">
        <title>Genome assembly of two rare yeast pathogens: Diutina rugosa and Trichomonascus ciferrii.</title>
        <authorList>
            <person name="Mixao V."/>
            <person name="Saus E."/>
            <person name="Hansen A."/>
            <person name="Lass-Flor C."/>
            <person name="Gabaldon T."/>
        </authorList>
    </citation>
    <scope>NUCLEOTIDE SEQUENCE [LARGE SCALE GENOMIC DNA]</scope>
    <source>
        <strain evidence="14 15">CBS 613</strain>
    </source>
</reference>
<evidence type="ECO:0000256" key="7">
    <source>
        <dbReference type="ARBA" id="ARBA00022741"/>
    </source>
</evidence>
<evidence type="ECO:0000313" key="15">
    <source>
        <dbReference type="Proteomes" id="UP000449547"/>
    </source>
</evidence>
<evidence type="ECO:0000256" key="11">
    <source>
        <dbReference type="ARBA" id="ARBA00048679"/>
    </source>
</evidence>
<keyword evidence="6" id="KW-0808">Transferase</keyword>
<dbReference type="GO" id="GO:0007015">
    <property type="term" value="P:actin filament organization"/>
    <property type="evidence" value="ECO:0007669"/>
    <property type="project" value="TreeGrafter"/>
</dbReference>
<dbReference type="AlphaFoldDB" id="A0A642V236"/>
<dbReference type="FunFam" id="1.10.510.10:FF:000441">
    <property type="entry name" value="Serine/threonine protein kinase"/>
    <property type="match status" value="1"/>
</dbReference>
<comment type="catalytic activity">
    <reaction evidence="11">
        <text>L-seryl-[protein] + ATP = O-phospho-L-seryl-[protein] + ADP + H(+)</text>
        <dbReference type="Rhea" id="RHEA:17989"/>
        <dbReference type="Rhea" id="RHEA-COMP:9863"/>
        <dbReference type="Rhea" id="RHEA-COMP:11604"/>
        <dbReference type="ChEBI" id="CHEBI:15378"/>
        <dbReference type="ChEBI" id="CHEBI:29999"/>
        <dbReference type="ChEBI" id="CHEBI:30616"/>
        <dbReference type="ChEBI" id="CHEBI:83421"/>
        <dbReference type="ChEBI" id="CHEBI:456216"/>
        <dbReference type="EC" id="2.7.11.1"/>
    </reaction>
</comment>
<keyword evidence="7" id="KW-0547">Nucleotide-binding</keyword>
<feature type="compositionally biased region" description="Low complexity" evidence="12">
    <location>
        <begin position="477"/>
        <end position="491"/>
    </location>
</feature>
<keyword evidence="5" id="KW-0597">Phosphoprotein</keyword>
<dbReference type="SUPFAM" id="SSF56112">
    <property type="entry name" value="Protein kinase-like (PK-like)"/>
    <property type="match status" value="1"/>
</dbReference>
<evidence type="ECO:0000256" key="1">
    <source>
        <dbReference type="ARBA" id="ARBA00004496"/>
    </source>
</evidence>
<dbReference type="PANTHER" id="PTHR22967">
    <property type="entry name" value="SERINE/THREONINE PROTEIN KINASE"/>
    <property type="match status" value="1"/>
</dbReference>
<evidence type="ECO:0000259" key="13">
    <source>
        <dbReference type="PROSITE" id="PS50011"/>
    </source>
</evidence>
<comment type="caution">
    <text evidence="14">The sequence shown here is derived from an EMBL/GenBank/DDBJ whole genome shotgun (WGS) entry which is preliminary data.</text>
</comment>
<dbReference type="EMBL" id="SWFT01000027">
    <property type="protein sequence ID" value="KAA8907203.1"/>
    <property type="molecule type" value="Genomic_DNA"/>
</dbReference>
<feature type="domain" description="Protein kinase" evidence="13">
    <location>
        <begin position="18"/>
        <end position="316"/>
    </location>
</feature>
<keyword evidence="4" id="KW-0723">Serine/threonine-protein kinase</keyword>
<feature type="compositionally biased region" description="Basic residues" evidence="12">
    <location>
        <begin position="591"/>
        <end position="604"/>
    </location>
</feature>
<dbReference type="VEuPathDB" id="FungiDB:DIURU_000887"/>
<gene>
    <name evidence="14" type="ORF">DIURU_000887</name>
</gene>
<comment type="catalytic activity">
    <reaction evidence="10">
        <text>L-threonyl-[protein] + ATP = O-phospho-L-threonyl-[protein] + ADP + H(+)</text>
        <dbReference type="Rhea" id="RHEA:46608"/>
        <dbReference type="Rhea" id="RHEA-COMP:11060"/>
        <dbReference type="Rhea" id="RHEA-COMP:11605"/>
        <dbReference type="ChEBI" id="CHEBI:15378"/>
        <dbReference type="ChEBI" id="CHEBI:30013"/>
        <dbReference type="ChEBI" id="CHEBI:30616"/>
        <dbReference type="ChEBI" id="CHEBI:61977"/>
        <dbReference type="ChEBI" id="CHEBI:456216"/>
        <dbReference type="EC" id="2.7.11.1"/>
    </reaction>
</comment>
<evidence type="ECO:0000256" key="10">
    <source>
        <dbReference type="ARBA" id="ARBA00047899"/>
    </source>
</evidence>
<dbReference type="InterPro" id="IPR011009">
    <property type="entry name" value="Kinase-like_dom_sf"/>
</dbReference>
<evidence type="ECO:0000256" key="2">
    <source>
        <dbReference type="ARBA" id="ARBA00012513"/>
    </source>
</evidence>
<keyword evidence="15" id="KW-1185">Reference proteome</keyword>
<dbReference type="Pfam" id="PF00069">
    <property type="entry name" value="Pkinase"/>
    <property type="match status" value="1"/>
</dbReference>
<evidence type="ECO:0000256" key="9">
    <source>
        <dbReference type="ARBA" id="ARBA00022840"/>
    </source>
</evidence>
<evidence type="ECO:0000313" key="14">
    <source>
        <dbReference type="EMBL" id="KAA8907203.1"/>
    </source>
</evidence>
<evidence type="ECO:0000256" key="6">
    <source>
        <dbReference type="ARBA" id="ARBA00022679"/>
    </source>
</evidence>
<evidence type="ECO:0000256" key="5">
    <source>
        <dbReference type="ARBA" id="ARBA00022553"/>
    </source>
</evidence>
<organism evidence="14 15">
    <name type="scientific">Diutina rugosa</name>
    <name type="common">Yeast</name>
    <name type="synonym">Candida rugosa</name>
    <dbReference type="NCBI Taxonomy" id="5481"/>
    <lineage>
        <taxon>Eukaryota</taxon>
        <taxon>Fungi</taxon>
        <taxon>Dikarya</taxon>
        <taxon>Ascomycota</taxon>
        <taxon>Saccharomycotina</taxon>
        <taxon>Pichiomycetes</taxon>
        <taxon>Debaryomycetaceae</taxon>
        <taxon>Diutina</taxon>
    </lineage>
</organism>
<accession>A0A642V236</accession>
<evidence type="ECO:0000256" key="12">
    <source>
        <dbReference type="SAM" id="MobiDB-lite"/>
    </source>
</evidence>
<feature type="region of interest" description="Disordered" evidence="12">
    <location>
        <begin position="458"/>
        <end position="610"/>
    </location>
</feature>
<dbReference type="SMART" id="SM00220">
    <property type="entry name" value="S_TKc"/>
    <property type="match status" value="1"/>
</dbReference>
<dbReference type="PROSITE" id="PS50011">
    <property type="entry name" value="PROTEIN_KINASE_DOM"/>
    <property type="match status" value="1"/>
</dbReference>
<dbReference type="GO" id="GO:0004674">
    <property type="term" value="F:protein serine/threonine kinase activity"/>
    <property type="evidence" value="ECO:0007669"/>
    <property type="project" value="UniProtKB-KW"/>
</dbReference>
<evidence type="ECO:0000256" key="3">
    <source>
        <dbReference type="ARBA" id="ARBA00022490"/>
    </source>
</evidence>
<dbReference type="GO" id="GO:0005737">
    <property type="term" value="C:cytoplasm"/>
    <property type="evidence" value="ECO:0007669"/>
    <property type="project" value="UniProtKB-SubCell"/>
</dbReference>
<keyword evidence="3" id="KW-0963">Cytoplasm</keyword>
<keyword evidence="8" id="KW-0418">Kinase</keyword>
<dbReference type="PANTHER" id="PTHR22967:SF57">
    <property type="entry name" value="AUXILIN, ISOFORM A-RELATED"/>
    <property type="match status" value="1"/>
</dbReference>
<dbReference type="GO" id="GO:0005524">
    <property type="term" value="F:ATP binding"/>
    <property type="evidence" value="ECO:0007669"/>
    <property type="project" value="UniProtKB-KW"/>
</dbReference>
<proteinExistence type="predicted"/>
<feature type="compositionally biased region" description="Low complexity" evidence="12">
    <location>
        <begin position="526"/>
        <end position="538"/>
    </location>
</feature>
<dbReference type="RefSeq" id="XP_034014554.1">
    <property type="nucleotide sequence ID" value="XM_034159184.1"/>
</dbReference>
<dbReference type="GeneID" id="54779540"/>
<dbReference type="OrthoDB" id="2018507at2759"/>